<feature type="domain" description="Calcineurin-like phosphoesterase" evidence="3">
    <location>
        <begin position="249"/>
        <end position="418"/>
    </location>
</feature>
<dbReference type="GO" id="GO:0016787">
    <property type="term" value="F:hydrolase activity"/>
    <property type="evidence" value="ECO:0007669"/>
    <property type="project" value="InterPro"/>
</dbReference>
<dbReference type="RefSeq" id="WP_141821006.1">
    <property type="nucleotide sequence ID" value="NZ_BAAAIL010000005.1"/>
</dbReference>
<evidence type="ECO:0000313" key="5">
    <source>
        <dbReference type="Proteomes" id="UP000315133"/>
    </source>
</evidence>
<accession>A0A543K6J5</accession>
<dbReference type="Proteomes" id="UP000315133">
    <property type="component" value="Unassembled WGS sequence"/>
</dbReference>
<keyword evidence="2" id="KW-0472">Membrane</keyword>
<dbReference type="Gene3D" id="3.60.21.10">
    <property type="match status" value="1"/>
</dbReference>
<sequence>MATRDSRRRVPVPPPAVLTGLRRGVVLMLLTAVAFLGGVATTQLWPVTTETDYFTADVSVTPRLDSTVELPTVVGDVIITFEGRLPAPGLTAQVGVREEVTDLLRSGRLDAAALQPDQQELRAAIDHGVREVGWKFATGALVTSVLVLLTYAVARPHHLLRVVGAATTATAVALAGPGAAAYFTYRVDNVAEYRATSLLSLVQTNTRLLDNLASNASHGAVYVTNLLALSDALREEFTPGTVDVPVAARFLLVSDLHGMNQFPLMRQIVASERIDAVIDSGDLLNFGQPREGDLTGMYAGIESLGVPYIFVRGNHDAVSATDEAVLRRLAQIPNVLLLEPTDGELVRVDVNGVSISGFNDARFYNQRDADFAGEQAALAERFRELTEGNEPTDLVVAHQPYAAERVEAAGATVNGHMHAPDVSRGHIQVGSFTGGGLVNQFRLPPLTEEAQQAAEEDPDTAGELQGHPYSFDVLSFGEDCSIVSLVRYSYRNLVSGRPQYDDVRLVNGRTIQPDPPQERTCGPSLGVLTSSLRPVVTTDEAVRTDDATQTVTIPTPAGDAPTLTRDDAATTSSAP</sequence>
<organism evidence="4 5">
    <name type="scientific">Ornithinimicrobium humiphilum</name>
    <dbReference type="NCBI Taxonomy" id="125288"/>
    <lineage>
        <taxon>Bacteria</taxon>
        <taxon>Bacillati</taxon>
        <taxon>Actinomycetota</taxon>
        <taxon>Actinomycetes</taxon>
        <taxon>Micrococcales</taxon>
        <taxon>Ornithinimicrobiaceae</taxon>
        <taxon>Ornithinimicrobium</taxon>
    </lineage>
</organism>
<keyword evidence="5" id="KW-1185">Reference proteome</keyword>
<evidence type="ECO:0000256" key="2">
    <source>
        <dbReference type="SAM" id="Phobius"/>
    </source>
</evidence>
<dbReference type="EMBL" id="VFPU01000003">
    <property type="protein sequence ID" value="TQM90697.1"/>
    <property type="molecule type" value="Genomic_DNA"/>
</dbReference>
<dbReference type="SUPFAM" id="SSF56300">
    <property type="entry name" value="Metallo-dependent phosphatases"/>
    <property type="match status" value="1"/>
</dbReference>
<dbReference type="AlphaFoldDB" id="A0A543K6J5"/>
<feature type="transmembrane region" description="Helical" evidence="2">
    <location>
        <begin position="166"/>
        <end position="185"/>
    </location>
</feature>
<evidence type="ECO:0000256" key="1">
    <source>
        <dbReference type="SAM" id="MobiDB-lite"/>
    </source>
</evidence>
<feature type="transmembrane region" description="Helical" evidence="2">
    <location>
        <begin position="25"/>
        <end position="45"/>
    </location>
</feature>
<feature type="transmembrane region" description="Helical" evidence="2">
    <location>
        <begin position="136"/>
        <end position="154"/>
    </location>
</feature>
<keyword evidence="2" id="KW-0812">Transmembrane</keyword>
<reference evidence="4 5" key="1">
    <citation type="submission" date="2019-06" db="EMBL/GenBank/DDBJ databases">
        <title>Sequencing the genomes of 1000 actinobacteria strains.</title>
        <authorList>
            <person name="Klenk H.-P."/>
        </authorList>
    </citation>
    <scope>NUCLEOTIDE SEQUENCE [LARGE SCALE GENOMIC DNA]</scope>
    <source>
        <strain evidence="4 5">DSM 12362</strain>
    </source>
</reference>
<evidence type="ECO:0000259" key="3">
    <source>
        <dbReference type="Pfam" id="PF00149"/>
    </source>
</evidence>
<name>A0A543K6J5_9MICO</name>
<evidence type="ECO:0000313" key="4">
    <source>
        <dbReference type="EMBL" id="TQM90697.1"/>
    </source>
</evidence>
<dbReference type="InterPro" id="IPR029052">
    <property type="entry name" value="Metallo-depent_PP-like"/>
</dbReference>
<dbReference type="InterPro" id="IPR004843">
    <property type="entry name" value="Calcineurin-like_PHP"/>
</dbReference>
<gene>
    <name evidence="4" type="ORF">FB476_3079</name>
</gene>
<dbReference type="OrthoDB" id="5241348at2"/>
<proteinExistence type="predicted"/>
<comment type="caution">
    <text evidence="4">The sequence shown here is derived from an EMBL/GenBank/DDBJ whole genome shotgun (WGS) entry which is preliminary data.</text>
</comment>
<protein>
    <submittedName>
        <fullName evidence="4">Calcineurin-like phosphoesterase family protein</fullName>
    </submittedName>
</protein>
<feature type="region of interest" description="Disordered" evidence="1">
    <location>
        <begin position="553"/>
        <end position="575"/>
    </location>
</feature>
<keyword evidence="2" id="KW-1133">Transmembrane helix</keyword>
<dbReference type="CDD" id="cd00838">
    <property type="entry name" value="MPP_superfamily"/>
    <property type="match status" value="1"/>
</dbReference>
<dbReference type="Pfam" id="PF00149">
    <property type="entry name" value="Metallophos"/>
    <property type="match status" value="1"/>
</dbReference>